<evidence type="ECO:0000313" key="7">
    <source>
        <dbReference type="Proteomes" id="UP001642409"/>
    </source>
</evidence>
<gene>
    <name evidence="3" type="ORF">HINF_LOCUS14216</name>
    <name evidence="4" type="ORF">HINF_LOCUS14233</name>
    <name evidence="5" type="ORF">HINF_LOCUS18157</name>
    <name evidence="6" type="ORF">HINF_LOCUS18174</name>
</gene>
<comment type="caution">
    <text evidence="4">The sequence shown here is derived from an EMBL/GenBank/DDBJ whole genome shotgun (WGS) entry which is preliminary data.</text>
</comment>
<organism evidence="4">
    <name type="scientific">Hexamita inflata</name>
    <dbReference type="NCBI Taxonomy" id="28002"/>
    <lineage>
        <taxon>Eukaryota</taxon>
        <taxon>Metamonada</taxon>
        <taxon>Diplomonadida</taxon>
        <taxon>Hexamitidae</taxon>
        <taxon>Hexamitinae</taxon>
        <taxon>Hexamita</taxon>
    </lineage>
</organism>
<dbReference type="PANTHER" id="PTHR46652:SF3">
    <property type="entry name" value="LEUCINE-RICH REPEAT-CONTAINING PROTEIN 9"/>
    <property type="match status" value="1"/>
</dbReference>
<evidence type="ECO:0000313" key="3">
    <source>
        <dbReference type="EMBL" id="CAI9926571.1"/>
    </source>
</evidence>
<proteinExistence type="predicted"/>
<evidence type="ECO:0000256" key="1">
    <source>
        <dbReference type="ARBA" id="ARBA00022614"/>
    </source>
</evidence>
<evidence type="ECO:0000313" key="4">
    <source>
        <dbReference type="EMBL" id="CAI9926588.1"/>
    </source>
</evidence>
<dbReference type="Gene3D" id="3.80.10.10">
    <property type="entry name" value="Ribonuclease Inhibitor"/>
    <property type="match status" value="1"/>
</dbReference>
<name>A0AA86NV67_9EUKA</name>
<dbReference type="AlphaFoldDB" id="A0AA86NV67"/>
<dbReference type="Proteomes" id="UP001642409">
    <property type="component" value="Unassembled WGS sequence"/>
</dbReference>
<keyword evidence="2" id="KW-0677">Repeat</keyword>
<reference evidence="5 7" key="2">
    <citation type="submission" date="2024-07" db="EMBL/GenBank/DDBJ databases">
        <authorList>
            <person name="Akdeniz Z."/>
        </authorList>
    </citation>
    <scope>NUCLEOTIDE SEQUENCE [LARGE SCALE GENOMIC DNA]</scope>
</reference>
<evidence type="ECO:0000256" key="2">
    <source>
        <dbReference type="ARBA" id="ARBA00022737"/>
    </source>
</evidence>
<evidence type="ECO:0000313" key="6">
    <source>
        <dbReference type="EMBL" id="CAL6002961.1"/>
    </source>
</evidence>
<keyword evidence="7" id="KW-1185">Reference proteome</keyword>
<accession>A0AA86NV67</accession>
<dbReference type="InterPro" id="IPR050836">
    <property type="entry name" value="SDS22/Internalin_LRR"/>
</dbReference>
<protein>
    <submittedName>
        <fullName evidence="4">Leucine-rich repeat domain-containing protein</fullName>
    </submittedName>
    <submittedName>
        <fullName evidence="5">Leucine-rich_repeat domain-containing protein</fullName>
    </submittedName>
</protein>
<dbReference type="PROSITE" id="PS51450">
    <property type="entry name" value="LRR"/>
    <property type="match status" value="4"/>
</dbReference>
<reference evidence="4" key="1">
    <citation type="submission" date="2023-06" db="EMBL/GenBank/DDBJ databases">
        <authorList>
            <person name="Kurt Z."/>
        </authorList>
    </citation>
    <scope>NUCLEOTIDE SEQUENCE</scope>
</reference>
<evidence type="ECO:0000313" key="5">
    <source>
        <dbReference type="EMBL" id="CAL6002927.1"/>
    </source>
</evidence>
<sequence length="396" mass="46149">MEQIQNGYLNIQNNPKLQDLEFMQNLNIHRLTLEQCDNIIPKFQSQSIKEIYIEYCDFSNKDILFNCPSLTKLGFNSCGVLKLDQLKTLSNLIELKLNENKGIDLAPLQYCTKLNVLWMIDLNLTNLDVLVHLTNLVELSLNDNENIEIKSLQYLIKLTKLGLAGCYLTNLNTLQHLTNLIELNLNDNENIDINPLQYLTKLTILGLERCRLNKLNSLRSLVSLEQLYLQENQGIDITPLQYLKKLKKLWLNHCNLDNIEALRPLVELQELQISLNSIISIQPVNQLKQIQILNTIGNKIIDFQTIQTHPHFQEFVIVCQHKPTKEQLLAGRKMMYISHSTDSFRRMYKFRLGFKLKKASQKKKIAEYIQSSLIKQSEFITQVAQFFQKLLYIDEQ</sequence>
<dbReference type="EMBL" id="CATOUU010000369">
    <property type="protein sequence ID" value="CAI9926588.1"/>
    <property type="molecule type" value="Genomic_DNA"/>
</dbReference>
<dbReference type="InterPro" id="IPR001611">
    <property type="entry name" value="Leu-rich_rpt"/>
</dbReference>
<dbReference type="EMBL" id="CAXDID020000046">
    <property type="protein sequence ID" value="CAL6002961.1"/>
    <property type="molecule type" value="Genomic_DNA"/>
</dbReference>
<dbReference type="EMBL" id="CAXDID020000046">
    <property type="protein sequence ID" value="CAL6002927.1"/>
    <property type="molecule type" value="Genomic_DNA"/>
</dbReference>
<dbReference type="EMBL" id="CATOUU010000369">
    <property type="protein sequence ID" value="CAI9926571.1"/>
    <property type="molecule type" value="Genomic_DNA"/>
</dbReference>
<dbReference type="InterPro" id="IPR032675">
    <property type="entry name" value="LRR_dom_sf"/>
</dbReference>
<keyword evidence="1" id="KW-0433">Leucine-rich repeat</keyword>
<dbReference type="SUPFAM" id="SSF52058">
    <property type="entry name" value="L domain-like"/>
    <property type="match status" value="1"/>
</dbReference>
<dbReference type="PANTHER" id="PTHR46652">
    <property type="entry name" value="LEUCINE-RICH REPEAT AND IQ DOMAIN-CONTAINING PROTEIN 1-RELATED"/>
    <property type="match status" value="1"/>
</dbReference>